<comment type="caution">
    <text evidence="2">The sequence shown here is derived from an EMBL/GenBank/DDBJ whole genome shotgun (WGS) entry which is preliminary data.</text>
</comment>
<accession>A0A229VW90</accession>
<reference evidence="2 3" key="1">
    <citation type="submission" date="2017-05" db="EMBL/GenBank/DDBJ databases">
        <title>Bifidobacterium vansinderenii sp. nov.</title>
        <authorList>
            <person name="Lugli G.A."/>
            <person name="Duranti S."/>
            <person name="Mangifesta M."/>
        </authorList>
    </citation>
    <scope>NUCLEOTIDE SEQUENCE [LARGE SCALE GENOMIC DNA]</scope>
    <source>
        <strain evidence="2 3">Tam10B</strain>
    </source>
</reference>
<protein>
    <submittedName>
        <fullName evidence="2">Uncharacterized protein</fullName>
    </submittedName>
</protein>
<dbReference type="OrthoDB" id="9975588at2"/>
<name>A0A229VW90_9BIFI</name>
<proteinExistence type="predicted"/>
<evidence type="ECO:0000313" key="2">
    <source>
        <dbReference type="EMBL" id="OXM99876.1"/>
    </source>
</evidence>
<dbReference type="RefSeq" id="WP_093960973.1">
    <property type="nucleotide sequence ID" value="NZ_NEWD01000027.1"/>
</dbReference>
<sequence length="128" mass="13812">MVVNIVIPETRWFEFTLPGVDGVHRLPMQEGLSKKLARAYAAVPAAPDPDTAAMDWMDKVFSTYCPELNLDDMPMSVTRALMEAWTSSSETDLGESPSSSDSATSTPQQSTTISSLAPDTPSQISQTA</sequence>
<feature type="region of interest" description="Disordered" evidence="1">
    <location>
        <begin position="85"/>
        <end position="128"/>
    </location>
</feature>
<gene>
    <name evidence="2" type="ORF">Tam10B_1839</name>
</gene>
<evidence type="ECO:0000256" key="1">
    <source>
        <dbReference type="SAM" id="MobiDB-lite"/>
    </source>
</evidence>
<evidence type="ECO:0000313" key="3">
    <source>
        <dbReference type="Proteomes" id="UP000215433"/>
    </source>
</evidence>
<dbReference type="Proteomes" id="UP000215433">
    <property type="component" value="Unassembled WGS sequence"/>
</dbReference>
<dbReference type="AlphaFoldDB" id="A0A229VW90"/>
<keyword evidence="3" id="KW-1185">Reference proteome</keyword>
<dbReference type="EMBL" id="NEWD01000027">
    <property type="protein sequence ID" value="OXM99876.1"/>
    <property type="molecule type" value="Genomic_DNA"/>
</dbReference>
<feature type="compositionally biased region" description="Low complexity" evidence="1">
    <location>
        <begin position="96"/>
        <end position="115"/>
    </location>
</feature>
<organism evidence="2 3">
    <name type="scientific">Bifidobacterium vansinderenii</name>
    <dbReference type="NCBI Taxonomy" id="1984871"/>
    <lineage>
        <taxon>Bacteria</taxon>
        <taxon>Bacillati</taxon>
        <taxon>Actinomycetota</taxon>
        <taxon>Actinomycetes</taxon>
        <taxon>Bifidobacteriales</taxon>
        <taxon>Bifidobacteriaceae</taxon>
        <taxon>Bifidobacterium</taxon>
    </lineage>
</organism>